<dbReference type="InParanoid" id="E4UXG2"/>
<gene>
    <name evidence="1" type="ORF">MGYG_04910</name>
</gene>
<reference evidence="2" key="1">
    <citation type="journal article" date="2012" name="MBio">
        <title>Comparative genome analysis of Trichophyton rubrum and related dermatophytes reveals candidate genes involved in infection.</title>
        <authorList>
            <person name="Martinez D.A."/>
            <person name="Oliver B.G."/>
            <person name="Graeser Y."/>
            <person name="Goldberg J.M."/>
            <person name="Li W."/>
            <person name="Martinez-Rossi N.M."/>
            <person name="Monod M."/>
            <person name="Shelest E."/>
            <person name="Barton R.C."/>
            <person name="Birch E."/>
            <person name="Brakhage A.A."/>
            <person name="Chen Z."/>
            <person name="Gurr S.J."/>
            <person name="Heiman D."/>
            <person name="Heitman J."/>
            <person name="Kosti I."/>
            <person name="Rossi A."/>
            <person name="Saif S."/>
            <person name="Samalova M."/>
            <person name="Saunders C.W."/>
            <person name="Shea T."/>
            <person name="Summerbell R.C."/>
            <person name="Xu J."/>
            <person name="Young S."/>
            <person name="Zeng Q."/>
            <person name="Birren B.W."/>
            <person name="Cuomo C.A."/>
            <person name="White T.C."/>
        </authorList>
    </citation>
    <scope>NUCLEOTIDE SEQUENCE [LARGE SCALE GENOMIC DNA]</scope>
    <source>
        <strain evidence="2">ATCC MYA-4604 / CBS 118893</strain>
    </source>
</reference>
<dbReference type="EMBL" id="DS989825">
    <property type="protein sequence ID" value="EFR01910.1"/>
    <property type="molecule type" value="Genomic_DNA"/>
</dbReference>
<keyword evidence="2" id="KW-1185">Reference proteome</keyword>
<dbReference type="RefSeq" id="XP_003172321.1">
    <property type="nucleotide sequence ID" value="XM_003172273.1"/>
</dbReference>
<dbReference type="VEuPathDB" id="FungiDB:MGYG_04910"/>
<protein>
    <submittedName>
        <fullName evidence="1">Uncharacterized protein</fullName>
    </submittedName>
</protein>
<sequence length="90" mass="9864">MPEFGLFAWRSAVWLNESEQYNITRGGKTGNRGLGDVDLQQTGTSDGILCDIPSSWKCHMQWGVAKESACAATGCHRANRPIITGRKAPR</sequence>
<dbReference type="AlphaFoldDB" id="E4UXG2"/>
<dbReference type="GeneID" id="10027590"/>
<evidence type="ECO:0000313" key="1">
    <source>
        <dbReference type="EMBL" id="EFR01910.1"/>
    </source>
</evidence>
<accession>E4UXG2</accession>
<evidence type="ECO:0000313" key="2">
    <source>
        <dbReference type="Proteomes" id="UP000002669"/>
    </source>
</evidence>
<proteinExistence type="predicted"/>
<organism evidence="2">
    <name type="scientific">Arthroderma gypseum (strain ATCC MYA-4604 / CBS 118893)</name>
    <name type="common">Microsporum gypseum</name>
    <dbReference type="NCBI Taxonomy" id="535722"/>
    <lineage>
        <taxon>Eukaryota</taxon>
        <taxon>Fungi</taxon>
        <taxon>Dikarya</taxon>
        <taxon>Ascomycota</taxon>
        <taxon>Pezizomycotina</taxon>
        <taxon>Eurotiomycetes</taxon>
        <taxon>Eurotiomycetidae</taxon>
        <taxon>Onygenales</taxon>
        <taxon>Arthrodermataceae</taxon>
        <taxon>Nannizzia</taxon>
    </lineage>
</organism>
<name>E4UXG2_ARTGP</name>
<dbReference type="HOGENOM" id="CLU_2440410_0_0_1"/>
<dbReference type="Proteomes" id="UP000002669">
    <property type="component" value="Unassembled WGS sequence"/>
</dbReference>